<accession>A0A1R3J915</accession>
<protein>
    <submittedName>
        <fullName evidence="2">Uncharacterized protein</fullName>
    </submittedName>
</protein>
<dbReference type="EMBL" id="AWUE01016463">
    <property type="protein sequence ID" value="OMO91314.1"/>
    <property type="molecule type" value="Genomic_DNA"/>
</dbReference>
<evidence type="ECO:0000313" key="2">
    <source>
        <dbReference type="EMBL" id="OMO91314.1"/>
    </source>
</evidence>
<evidence type="ECO:0000313" key="3">
    <source>
        <dbReference type="Proteomes" id="UP000187203"/>
    </source>
</evidence>
<gene>
    <name evidence="2" type="ORF">COLO4_18446</name>
</gene>
<sequence>MKKGRMIWLLKEAKGQGKSSRRRKRKGKLPLN</sequence>
<reference evidence="3" key="1">
    <citation type="submission" date="2013-09" db="EMBL/GenBank/DDBJ databases">
        <title>Corchorus olitorius genome sequencing.</title>
        <authorList>
            <person name="Alam M."/>
            <person name="Haque M.S."/>
            <person name="Islam M.S."/>
            <person name="Emdad E.M."/>
            <person name="Islam M.M."/>
            <person name="Ahmed B."/>
            <person name="Halim A."/>
            <person name="Hossen Q.M.M."/>
            <person name="Hossain M.Z."/>
            <person name="Ahmed R."/>
            <person name="Khan M.M."/>
            <person name="Islam R."/>
            <person name="Rashid M.M."/>
            <person name="Khan S.A."/>
            <person name="Rahman M.S."/>
            <person name="Alam M."/>
            <person name="Yahiya A.S."/>
            <person name="Khan M.S."/>
            <person name="Azam M.S."/>
            <person name="Haque T."/>
            <person name="Lashkar M.Z.H."/>
            <person name="Akhand A.I."/>
            <person name="Morshed G."/>
            <person name="Roy S."/>
            <person name="Uddin K.S."/>
            <person name="Rabeya T."/>
            <person name="Hossain A.S."/>
            <person name="Chowdhury A."/>
            <person name="Snigdha A.R."/>
            <person name="Mortoza M.S."/>
            <person name="Matin S.A."/>
            <person name="Hoque S.M.E."/>
            <person name="Islam M.K."/>
            <person name="Roy D.K."/>
            <person name="Haider R."/>
            <person name="Moosa M.M."/>
            <person name="Elias S.M."/>
            <person name="Hasan A.M."/>
            <person name="Jahan S."/>
            <person name="Shafiuddin M."/>
            <person name="Mahmood N."/>
            <person name="Shommy N.S."/>
        </authorList>
    </citation>
    <scope>NUCLEOTIDE SEQUENCE [LARGE SCALE GENOMIC DNA]</scope>
    <source>
        <strain evidence="3">cv. O-4</strain>
    </source>
</reference>
<keyword evidence="3" id="KW-1185">Reference proteome</keyword>
<organism evidence="2 3">
    <name type="scientific">Corchorus olitorius</name>
    <dbReference type="NCBI Taxonomy" id="93759"/>
    <lineage>
        <taxon>Eukaryota</taxon>
        <taxon>Viridiplantae</taxon>
        <taxon>Streptophyta</taxon>
        <taxon>Embryophyta</taxon>
        <taxon>Tracheophyta</taxon>
        <taxon>Spermatophyta</taxon>
        <taxon>Magnoliopsida</taxon>
        <taxon>eudicotyledons</taxon>
        <taxon>Gunneridae</taxon>
        <taxon>Pentapetalae</taxon>
        <taxon>rosids</taxon>
        <taxon>malvids</taxon>
        <taxon>Malvales</taxon>
        <taxon>Malvaceae</taxon>
        <taxon>Grewioideae</taxon>
        <taxon>Apeibeae</taxon>
        <taxon>Corchorus</taxon>
    </lineage>
</organism>
<feature type="compositionally biased region" description="Basic residues" evidence="1">
    <location>
        <begin position="19"/>
        <end position="32"/>
    </location>
</feature>
<proteinExistence type="predicted"/>
<name>A0A1R3J915_9ROSI</name>
<dbReference type="Proteomes" id="UP000187203">
    <property type="component" value="Unassembled WGS sequence"/>
</dbReference>
<dbReference type="AlphaFoldDB" id="A0A1R3J915"/>
<comment type="caution">
    <text evidence="2">The sequence shown here is derived from an EMBL/GenBank/DDBJ whole genome shotgun (WGS) entry which is preliminary data.</text>
</comment>
<feature type="region of interest" description="Disordered" evidence="1">
    <location>
        <begin position="1"/>
        <end position="32"/>
    </location>
</feature>
<evidence type="ECO:0000256" key="1">
    <source>
        <dbReference type="SAM" id="MobiDB-lite"/>
    </source>
</evidence>